<dbReference type="AlphaFoldDB" id="A0A944QUY6"/>
<reference evidence="1 2" key="1">
    <citation type="submission" date="2021-05" db="EMBL/GenBank/DDBJ databases">
        <title>Genetic and Functional Diversity in Clade A Lucinid endosymbionts from the Bahamas.</title>
        <authorList>
            <person name="Giani N.M."/>
            <person name="Engel A.S."/>
            <person name="Campbell B.J."/>
        </authorList>
    </citation>
    <scope>NUCLEOTIDE SEQUENCE [LARGE SCALE GENOMIC DNA]</scope>
    <source>
        <strain evidence="1">LUC16012Gg_MoonRockCtena</strain>
    </source>
</reference>
<evidence type="ECO:0000313" key="2">
    <source>
        <dbReference type="Proteomes" id="UP000770889"/>
    </source>
</evidence>
<dbReference type="InterPro" id="IPR027961">
    <property type="entry name" value="DUF4442"/>
</dbReference>
<dbReference type="Pfam" id="PF14539">
    <property type="entry name" value="DUF4442"/>
    <property type="match status" value="1"/>
</dbReference>
<dbReference type="InterPro" id="IPR029069">
    <property type="entry name" value="HotDog_dom_sf"/>
</dbReference>
<dbReference type="EMBL" id="JAHHGM010000008">
    <property type="protein sequence ID" value="MBT2989420.1"/>
    <property type="molecule type" value="Genomic_DNA"/>
</dbReference>
<sequence length="168" mass="18189">MSGETVAAPGTTPEERVVTLWRRFGNNAVGRRIYSLLFGRMVPYTGTIRPQIEEISPGRAKVILQDRGAVRNHLNSIHAIALANLGELASGLALIAAMPKSAKGIVTRLEIDYLKKARGTLTAIGEAEVPEAINEPTSLEARATIWNRDGESVATLSVHWLLSPREPA</sequence>
<dbReference type="SUPFAM" id="SSF54637">
    <property type="entry name" value="Thioesterase/thiol ester dehydrase-isomerase"/>
    <property type="match status" value="1"/>
</dbReference>
<dbReference type="Gene3D" id="3.10.129.10">
    <property type="entry name" value="Hotdog Thioesterase"/>
    <property type="match status" value="1"/>
</dbReference>
<comment type="caution">
    <text evidence="1">The sequence shown here is derived from an EMBL/GenBank/DDBJ whole genome shotgun (WGS) entry which is preliminary data.</text>
</comment>
<dbReference type="CDD" id="cd03443">
    <property type="entry name" value="PaaI_thioesterase"/>
    <property type="match status" value="1"/>
</dbReference>
<evidence type="ECO:0000313" key="1">
    <source>
        <dbReference type="EMBL" id="MBT2989420.1"/>
    </source>
</evidence>
<dbReference type="Proteomes" id="UP000770889">
    <property type="component" value="Unassembled WGS sequence"/>
</dbReference>
<organism evidence="1 2">
    <name type="scientific">Candidatus Thiodiazotropha taylori</name>
    <dbReference type="NCBI Taxonomy" id="2792791"/>
    <lineage>
        <taxon>Bacteria</taxon>
        <taxon>Pseudomonadati</taxon>
        <taxon>Pseudomonadota</taxon>
        <taxon>Gammaproteobacteria</taxon>
        <taxon>Chromatiales</taxon>
        <taxon>Sedimenticolaceae</taxon>
        <taxon>Candidatus Thiodiazotropha</taxon>
    </lineage>
</organism>
<accession>A0A944QUY6</accession>
<name>A0A944QUY6_9GAMM</name>
<gene>
    <name evidence="1" type="ORF">KME65_10700</name>
</gene>
<proteinExistence type="predicted"/>
<protein>
    <submittedName>
        <fullName evidence="1">DUF4442 domain-containing protein</fullName>
    </submittedName>
</protein>